<dbReference type="Gene3D" id="1.20.120.330">
    <property type="entry name" value="Nucleotidyltransferases domain 2"/>
    <property type="match status" value="1"/>
</dbReference>
<reference evidence="2" key="1">
    <citation type="journal article" date="2019" name="Int. J. Syst. Evol. Microbiol.">
        <title>The Global Catalogue of Microorganisms (GCM) 10K type strain sequencing project: providing services to taxonomists for standard genome sequencing and annotation.</title>
        <authorList>
            <consortium name="The Broad Institute Genomics Platform"/>
            <consortium name="The Broad Institute Genome Sequencing Center for Infectious Disease"/>
            <person name="Wu L."/>
            <person name="Ma J."/>
        </authorList>
    </citation>
    <scope>NUCLEOTIDE SEQUENCE [LARGE SCALE GENOMIC DNA]</scope>
    <source>
        <strain evidence="2">CECT 7226</strain>
    </source>
</reference>
<gene>
    <name evidence="1" type="ORF">QWY96_19540</name>
</gene>
<dbReference type="InterPro" id="IPR007761">
    <property type="entry name" value="MtlR-like"/>
</dbReference>
<accession>A0ABT8CLE1</accession>
<comment type="caution">
    <text evidence="1">The sequence shown here is derived from an EMBL/GenBank/DDBJ whole genome shotgun (WGS) entry which is preliminary data.</text>
</comment>
<evidence type="ECO:0000313" key="1">
    <source>
        <dbReference type="EMBL" id="MDN3702561.1"/>
    </source>
</evidence>
<dbReference type="SUPFAM" id="SSF158668">
    <property type="entry name" value="MtlR-like"/>
    <property type="match status" value="1"/>
</dbReference>
<dbReference type="PANTHER" id="PTHR37941">
    <property type="entry name" value="FUMARASE E-RELATED"/>
    <property type="match status" value="1"/>
</dbReference>
<protein>
    <submittedName>
        <fullName evidence="1">MltR family transcriptional regulator</fullName>
    </submittedName>
</protein>
<dbReference type="NCBIfam" id="NF007455">
    <property type="entry name" value="PRK10022.1"/>
    <property type="match status" value="1"/>
</dbReference>
<dbReference type="InterPro" id="IPR038026">
    <property type="entry name" value="MtlR-like_sf"/>
</dbReference>
<dbReference type="Pfam" id="PF05068">
    <property type="entry name" value="MtlR"/>
    <property type="match status" value="1"/>
</dbReference>
<dbReference type="Proteomes" id="UP001223712">
    <property type="component" value="Unassembled WGS sequence"/>
</dbReference>
<dbReference type="EMBL" id="JAUFQY010000002">
    <property type="protein sequence ID" value="MDN3702561.1"/>
    <property type="molecule type" value="Genomic_DNA"/>
</dbReference>
<sequence>MLLQDKLLDALEECENATCLIEVSNKLINKKLQKLLPKVFVQDALVMEYAVVPLLKEDGPLVTTDVASKLMFAMGKITLQTYADIGLFDQMYDYTSKHSQAILFDDDMVYDFISNQSHLAKGQDSFYLDSINQLKFSSFDSFSKARYESLIKTVLKLCCENLLESIEKEILG</sequence>
<organism evidence="1 2">
    <name type="scientific">Vibrio artabrorum</name>
    <dbReference type="NCBI Taxonomy" id="446374"/>
    <lineage>
        <taxon>Bacteria</taxon>
        <taxon>Pseudomonadati</taxon>
        <taxon>Pseudomonadota</taxon>
        <taxon>Gammaproteobacteria</taxon>
        <taxon>Vibrionales</taxon>
        <taxon>Vibrionaceae</taxon>
        <taxon>Vibrio</taxon>
    </lineage>
</organism>
<evidence type="ECO:0000313" key="2">
    <source>
        <dbReference type="Proteomes" id="UP001223712"/>
    </source>
</evidence>
<proteinExistence type="predicted"/>
<keyword evidence="2" id="KW-1185">Reference proteome</keyword>
<dbReference type="PANTHER" id="PTHR37941:SF1">
    <property type="entry name" value="FUMARASE E-RELATED"/>
    <property type="match status" value="1"/>
</dbReference>
<name>A0ABT8CLE1_9VIBR</name>